<dbReference type="AlphaFoldDB" id="A0A0D1WU02"/>
<evidence type="ECO:0000313" key="2">
    <source>
        <dbReference type="EMBL" id="KIV78611.1"/>
    </source>
</evidence>
<organism evidence="2 3">
    <name type="scientific">Exophiala sideris</name>
    <dbReference type="NCBI Taxonomy" id="1016849"/>
    <lineage>
        <taxon>Eukaryota</taxon>
        <taxon>Fungi</taxon>
        <taxon>Dikarya</taxon>
        <taxon>Ascomycota</taxon>
        <taxon>Pezizomycotina</taxon>
        <taxon>Eurotiomycetes</taxon>
        <taxon>Chaetothyriomycetidae</taxon>
        <taxon>Chaetothyriales</taxon>
        <taxon>Herpotrichiellaceae</taxon>
        <taxon>Exophiala</taxon>
    </lineage>
</organism>
<feature type="compositionally biased region" description="Basic and acidic residues" evidence="1">
    <location>
        <begin position="204"/>
        <end position="215"/>
    </location>
</feature>
<reference evidence="2 3" key="1">
    <citation type="submission" date="2015-01" db="EMBL/GenBank/DDBJ databases">
        <title>The Genome Sequence of Exophiala sideris CBS121828.</title>
        <authorList>
            <consortium name="The Broad Institute Genomics Platform"/>
            <person name="Cuomo C."/>
            <person name="de Hoog S."/>
            <person name="Gorbushina A."/>
            <person name="Stielow B."/>
            <person name="Teixiera M."/>
            <person name="Abouelleil A."/>
            <person name="Chapman S.B."/>
            <person name="Priest M."/>
            <person name="Young S.K."/>
            <person name="Wortman J."/>
            <person name="Nusbaum C."/>
            <person name="Birren B."/>
        </authorList>
    </citation>
    <scope>NUCLEOTIDE SEQUENCE [LARGE SCALE GENOMIC DNA]</scope>
    <source>
        <strain evidence="2 3">CBS 121828</strain>
    </source>
</reference>
<evidence type="ECO:0000256" key="1">
    <source>
        <dbReference type="SAM" id="MobiDB-lite"/>
    </source>
</evidence>
<dbReference type="HOGENOM" id="CLU_1283267_0_0_1"/>
<feature type="region of interest" description="Disordered" evidence="1">
    <location>
        <begin position="173"/>
        <end position="215"/>
    </location>
</feature>
<dbReference type="OrthoDB" id="4158258at2759"/>
<protein>
    <submittedName>
        <fullName evidence="2">Uncharacterized protein</fullName>
    </submittedName>
</protein>
<evidence type="ECO:0000313" key="3">
    <source>
        <dbReference type="Proteomes" id="UP000053599"/>
    </source>
</evidence>
<dbReference type="EMBL" id="KN846953">
    <property type="protein sequence ID" value="KIV78611.1"/>
    <property type="molecule type" value="Genomic_DNA"/>
</dbReference>
<proteinExistence type="predicted"/>
<feature type="region of interest" description="Disordered" evidence="1">
    <location>
        <begin position="55"/>
        <end position="79"/>
    </location>
</feature>
<gene>
    <name evidence="2" type="ORF">PV11_06245</name>
</gene>
<name>A0A0D1WU02_9EURO</name>
<sequence>MSRTDALALSAGFGPYAAYNIRSRSVGEIPGFDTTKHIDDPLITVPVLGPQELARRSQPHLRSPSRDASQPPSYARDVEKPKSMFTLFSRMKSSIPDSTVDLVMRQVPRSEYQAHYAKDENGRYIGTDKPADDCILSAEDSVKYRTDDAMLKSKSSKEVGVAAFEVRQPEVQQTVDAGIGSRVPDTEHQTGMRRRKTGGLFRSSRGDSADDGVIR</sequence>
<dbReference type="Proteomes" id="UP000053599">
    <property type="component" value="Unassembled WGS sequence"/>
</dbReference>
<accession>A0A0D1WU02</accession>